<dbReference type="InterPro" id="IPR000717">
    <property type="entry name" value="PCI_dom"/>
</dbReference>
<organism evidence="3 4">
    <name type="scientific">Morella rubra</name>
    <name type="common">Chinese bayberry</name>
    <dbReference type="NCBI Taxonomy" id="262757"/>
    <lineage>
        <taxon>Eukaryota</taxon>
        <taxon>Viridiplantae</taxon>
        <taxon>Streptophyta</taxon>
        <taxon>Embryophyta</taxon>
        <taxon>Tracheophyta</taxon>
        <taxon>Spermatophyta</taxon>
        <taxon>Magnoliopsida</taxon>
        <taxon>eudicotyledons</taxon>
        <taxon>Gunneridae</taxon>
        <taxon>Pentapetalae</taxon>
        <taxon>rosids</taxon>
        <taxon>fabids</taxon>
        <taxon>Fagales</taxon>
        <taxon>Myricaceae</taxon>
        <taxon>Morella</taxon>
    </lineage>
</organism>
<keyword evidence="4" id="KW-1185">Reference proteome</keyword>
<dbReference type="GO" id="GO:0016973">
    <property type="term" value="P:poly(A)+ mRNA export from nucleus"/>
    <property type="evidence" value="ECO:0007669"/>
    <property type="project" value="TreeGrafter"/>
</dbReference>
<dbReference type="EMBL" id="RXIC02000024">
    <property type="protein sequence ID" value="KAB1209316.1"/>
    <property type="molecule type" value="Genomic_DNA"/>
</dbReference>
<dbReference type="SMART" id="SM00753">
    <property type="entry name" value="PAM"/>
    <property type="match status" value="1"/>
</dbReference>
<evidence type="ECO:0000313" key="3">
    <source>
        <dbReference type="EMBL" id="KAB1209316.1"/>
    </source>
</evidence>
<dbReference type="FunFam" id="1.10.10.10:FF:000333">
    <property type="entry name" value="enhanced ethylene response protein 5"/>
    <property type="match status" value="1"/>
</dbReference>
<dbReference type="PANTHER" id="PTHR12732">
    <property type="entry name" value="UNCHARACTERIZED PROTEASOME COMPONENT REGION PCI-CONTAINING"/>
    <property type="match status" value="1"/>
</dbReference>
<sequence>MAYLSMGEAHRRITDYMNRFSDAVSSQDGTSLSLLLSLSSNSPYLLSLADALNVFQDANRVIKQSDKYSQYTEIFLHLFRSLQSYRLGNLADAYQSFEKSANAFIQEFRNWESASAWALEALYMVAYEIRVLAESADRKLASDGKSPEKLKAAGSFLMKIFGVLAGKGPKRVGALYVTCQLFKVYFKLGTVHLCRSVIRSIETARIFDFEEFPKRDKVTYTYYTGRLEVFNENFPSADHKLSYALMHCNPSREANIRNLGGGNSPSTNLPPITLVGDLPHGDSSSSTQGGRSRCSGRSPPPHAGEKPPPSVMEVGDLPYRAGGGQACSEERTVGEGETPSSIRRLLRLLAHRRMILKYLVPVKLSMGILPKDWLLEKYNLVEYKDVVQALKRGDLRLLRRALQEHEDQFLRSGVYLVLEKLELQVYQRLVKKIYIIQKQKDPTKAHQVKLEVIVKALKWLEMDMDVDEVECIMAILIYKNLMKGYFAHKSKVVVLSKQDPFPKLNGRPIDS</sequence>
<dbReference type="Gene3D" id="1.10.10.10">
    <property type="entry name" value="Winged helix-like DNA-binding domain superfamily/Winged helix DNA-binding domain"/>
    <property type="match status" value="1"/>
</dbReference>
<accession>A0A6A1VAW7</accession>
<name>A0A6A1VAW7_9ROSI</name>
<dbReference type="Proteomes" id="UP000516437">
    <property type="component" value="Chromosome 6"/>
</dbReference>
<comment type="caution">
    <text evidence="3">The sequence shown here is derived from an EMBL/GenBank/DDBJ whole genome shotgun (WGS) entry which is preliminary data.</text>
</comment>
<evidence type="ECO:0000259" key="2">
    <source>
        <dbReference type="PROSITE" id="PS50250"/>
    </source>
</evidence>
<feature type="compositionally biased region" description="Pro residues" evidence="1">
    <location>
        <begin position="298"/>
        <end position="310"/>
    </location>
</feature>
<dbReference type="InterPro" id="IPR045114">
    <property type="entry name" value="Csn12-like"/>
</dbReference>
<dbReference type="Pfam" id="PF01399">
    <property type="entry name" value="PCI"/>
    <property type="match status" value="1"/>
</dbReference>
<dbReference type="GO" id="GO:0070390">
    <property type="term" value="C:transcription export complex 2"/>
    <property type="evidence" value="ECO:0007669"/>
    <property type="project" value="TreeGrafter"/>
</dbReference>
<feature type="region of interest" description="Disordered" evidence="1">
    <location>
        <begin position="256"/>
        <end position="336"/>
    </location>
</feature>
<dbReference type="GO" id="GO:0003690">
    <property type="term" value="F:double-stranded DNA binding"/>
    <property type="evidence" value="ECO:0007669"/>
    <property type="project" value="InterPro"/>
</dbReference>
<gene>
    <name evidence="3" type="ORF">CJ030_MR6G009333</name>
</gene>
<reference evidence="3 4" key="1">
    <citation type="journal article" date="2019" name="Plant Biotechnol. J.">
        <title>The red bayberry genome and genetic basis of sex determination.</title>
        <authorList>
            <person name="Jia H.M."/>
            <person name="Jia H.J."/>
            <person name="Cai Q.L."/>
            <person name="Wang Y."/>
            <person name="Zhao H.B."/>
            <person name="Yang W.F."/>
            <person name="Wang G.Y."/>
            <person name="Li Y.H."/>
            <person name="Zhan D.L."/>
            <person name="Shen Y.T."/>
            <person name="Niu Q.F."/>
            <person name="Chang L."/>
            <person name="Qiu J."/>
            <person name="Zhao L."/>
            <person name="Xie H.B."/>
            <person name="Fu W.Y."/>
            <person name="Jin J."/>
            <person name="Li X.W."/>
            <person name="Jiao Y."/>
            <person name="Zhou C.C."/>
            <person name="Tu T."/>
            <person name="Chai C.Y."/>
            <person name="Gao J.L."/>
            <person name="Fan L.J."/>
            <person name="van de Weg E."/>
            <person name="Wang J.Y."/>
            <person name="Gao Z.S."/>
        </authorList>
    </citation>
    <scope>NUCLEOTIDE SEQUENCE [LARGE SCALE GENOMIC DNA]</scope>
    <source>
        <tissue evidence="3">Leaves</tissue>
    </source>
</reference>
<proteinExistence type="predicted"/>
<dbReference type="GO" id="GO:0006368">
    <property type="term" value="P:transcription elongation by RNA polymerase II"/>
    <property type="evidence" value="ECO:0007669"/>
    <property type="project" value="TreeGrafter"/>
</dbReference>
<dbReference type="PROSITE" id="PS50250">
    <property type="entry name" value="PCI"/>
    <property type="match status" value="1"/>
</dbReference>
<dbReference type="GO" id="GO:0000973">
    <property type="term" value="P:post-transcriptional tethering of RNA polymerase II gene DNA at nuclear periphery"/>
    <property type="evidence" value="ECO:0007669"/>
    <property type="project" value="TreeGrafter"/>
</dbReference>
<dbReference type="GO" id="GO:0003723">
    <property type="term" value="F:RNA binding"/>
    <property type="evidence" value="ECO:0007669"/>
    <property type="project" value="InterPro"/>
</dbReference>
<dbReference type="AlphaFoldDB" id="A0A6A1VAW7"/>
<feature type="domain" description="PCI" evidence="2">
    <location>
        <begin position="317"/>
        <end position="500"/>
    </location>
</feature>
<dbReference type="InterPro" id="IPR036388">
    <property type="entry name" value="WH-like_DNA-bd_sf"/>
</dbReference>
<dbReference type="PANTHER" id="PTHR12732:SF0">
    <property type="entry name" value="PCI DOMAIN-CONTAINING PROTEIN 2"/>
    <property type="match status" value="1"/>
</dbReference>
<dbReference type="OrthoDB" id="10252687at2759"/>
<protein>
    <submittedName>
        <fullName evidence="3">PCI domain-containing protein 2</fullName>
    </submittedName>
</protein>
<evidence type="ECO:0000313" key="4">
    <source>
        <dbReference type="Proteomes" id="UP000516437"/>
    </source>
</evidence>
<evidence type="ECO:0000256" key="1">
    <source>
        <dbReference type="SAM" id="MobiDB-lite"/>
    </source>
</evidence>